<dbReference type="SUPFAM" id="SSF50685">
    <property type="entry name" value="Barwin-like endoglucanases"/>
    <property type="match status" value="1"/>
</dbReference>
<evidence type="ECO:0000256" key="6">
    <source>
        <dbReference type="ARBA" id="ARBA00023277"/>
    </source>
</evidence>
<dbReference type="GO" id="GO:0008810">
    <property type="term" value="F:cellulase activity"/>
    <property type="evidence" value="ECO:0007669"/>
    <property type="project" value="UniProtKB-EC"/>
</dbReference>
<sequence>MFPSVDMIRSIRKASVLIAVIAASAAFFAPSVESTDATMYWDCCKPSGSWPGKAPVYNTVATCYKDGKTVVTGAHLNDGGSSGCGGGNEFQCSCQQPWTDAVNPTLGYAFTAKTSSNEADDECACFVQNFAQTSNSKPGKVSTLFYQVINDGGDVTSDGLDILVPGMGVGYMTQGCPAQWGNTSGWGKQYGGLDQNRQGCFNLPKDLQRGCLWRMDEWGNSVTFSGTAQRVRCSKAHIDRTGCQRKDEPANSYQGKWDTSHNGPAPNGYVPNSSVCGIPKSYSRRALRPDRRSDPETRDA</sequence>
<evidence type="ECO:0000313" key="12">
    <source>
        <dbReference type="EMBL" id="GAC94048.1"/>
    </source>
</evidence>
<keyword evidence="4 12" id="KW-0378">Hydrolase</keyword>
<comment type="catalytic activity">
    <reaction evidence="1">
        <text>Endohydrolysis of (1-&gt;4)-beta-D-glucosidic linkages in cellulose, lichenin and cereal beta-D-glucans.</text>
        <dbReference type="EC" id="3.2.1.4"/>
    </reaction>
</comment>
<keyword evidence="6" id="KW-0119">Carbohydrate metabolism</keyword>
<proteinExistence type="inferred from homology"/>
<organism evidence="12 13">
    <name type="scientific">Pseudozyma hubeiensis (strain SY62)</name>
    <name type="common">Yeast</name>
    <dbReference type="NCBI Taxonomy" id="1305764"/>
    <lineage>
        <taxon>Eukaryota</taxon>
        <taxon>Fungi</taxon>
        <taxon>Dikarya</taxon>
        <taxon>Basidiomycota</taxon>
        <taxon>Ustilaginomycotina</taxon>
        <taxon>Ustilaginomycetes</taxon>
        <taxon>Ustilaginales</taxon>
        <taxon>Ustilaginaceae</taxon>
        <taxon>Pseudozyma</taxon>
    </lineage>
</organism>
<keyword evidence="8" id="KW-0624">Polysaccharide degradation</keyword>
<dbReference type="OrthoDB" id="10035502at2759"/>
<dbReference type="GO" id="GO:0030245">
    <property type="term" value="P:cellulose catabolic process"/>
    <property type="evidence" value="ECO:0007669"/>
    <property type="project" value="UniProtKB-KW"/>
</dbReference>
<gene>
    <name evidence="12" type="ORF">PHSY_001617</name>
</gene>
<evidence type="ECO:0000256" key="5">
    <source>
        <dbReference type="ARBA" id="ARBA00023001"/>
    </source>
</evidence>
<protein>
    <recommendedName>
        <fullName evidence="3">cellulase</fullName>
        <ecNumber evidence="3">3.2.1.4</ecNumber>
    </recommendedName>
</protein>
<dbReference type="Pfam" id="PF02015">
    <property type="entry name" value="Glyco_hydro_45"/>
    <property type="match status" value="1"/>
</dbReference>
<evidence type="ECO:0000256" key="8">
    <source>
        <dbReference type="ARBA" id="ARBA00023326"/>
    </source>
</evidence>
<feature type="domain" description="Glycosyl hydrolases family 45 active site" evidence="11">
    <location>
        <begin position="36"/>
        <end position="244"/>
    </location>
</feature>
<dbReference type="RefSeq" id="XP_012187635.1">
    <property type="nucleotide sequence ID" value="XM_012332245.1"/>
</dbReference>
<dbReference type="HOGENOM" id="CLU_045022_0_0_1"/>
<dbReference type="InterPro" id="IPR052288">
    <property type="entry name" value="GH45_Enzymes"/>
</dbReference>
<dbReference type="InterPro" id="IPR036908">
    <property type="entry name" value="RlpA-like_sf"/>
</dbReference>
<evidence type="ECO:0000259" key="11">
    <source>
        <dbReference type="Pfam" id="PF02015"/>
    </source>
</evidence>
<reference evidence="13" key="1">
    <citation type="journal article" date="2013" name="Genome Announc.">
        <title>Draft genome sequence of the basidiomycetous yeast-like fungus Pseudozyma hubeiensis SY62, which produces an abundant amount of the biosurfactant mannosylerythritol lipids.</title>
        <authorList>
            <person name="Konishi M."/>
            <person name="Hatada Y."/>
            <person name="Horiuchi J."/>
        </authorList>
    </citation>
    <scope>NUCLEOTIDE SEQUENCE [LARGE SCALE GENOMIC DNA]</scope>
    <source>
        <strain evidence="13">SY62</strain>
    </source>
</reference>
<evidence type="ECO:0000256" key="1">
    <source>
        <dbReference type="ARBA" id="ARBA00000966"/>
    </source>
</evidence>
<accession>R9NYX9</accession>
<evidence type="ECO:0000256" key="9">
    <source>
        <dbReference type="SAM" id="MobiDB-lite"/>
    </source>
</evidence>
<dbReference type="PANTHER" id="PTHR39730:SF1">
    <property type="entry name" value="ENDOGLUCANASE 1"/>
    <property type="match status" value="1"/>
</dbReference>
<dbReference type="InterPro" id="IPR000334">
    <property type="entry name" value="Glyco_hydro_45"/>
</dbReference>
<name>R9NYX9_PSEHS</name>
<keyword evidence="10" id="KW-0732">Signal</keyword>
<dbReference type="PANTHER" id="PTHR39730">
    <property type="entry name" value="ENDOGLUCANASE 1"/>
    <property type="match status" value="1"/>
</dbReference>
<keyword evidence="5" id="KW-0136">Cellulose degradation</keyword>
<dbReference type="eggNOG" id="ENOG502RXA6">
    <property type="taxonomic scope" value="Eukaryota"/>
</dbReference>
<evidence type="ECO:0000256" key="2">
    <source>
        <dbReference type="ARBA" id="ARBA00007793"/>
    </source>
</evidence>
<evidence type="ECO:0000256" key="3">
    <source>
        <dbReference type="ARBA" id="ARBA00012601"/>
    </source>
</evidence>
<feature type="compositionally biased region" description="Basic and acidic residues" evidence="9">
    <location>
        <begin position="287"/>
        <end position="300"/>
    </location>
</feature>
<dbReference type="Proteomes" id="UP000014071">
    <property type="component" value="Unassembled WGS sequence"/>
</dbReference>
<feature type="signal peptide" evidence="10">
    <location>
        <begin position="1"/>
        <end position="34"/>
    </location>
</feature>
<evidence type="ECO:0000256" key="10">
    <source>
        <dbReference type="SAM" id="SignalP"/>
    </source>
</evidence>
<evidence type="ECO:0000256" key="4">
    <source>
        <dbReference type="ARBA" id="ARBA00022801"/>
    </source>
</evidence>
<feature type="chain" id="PRO_5004487535" description="cellulase" evidence="10">
    <location>
        <begin position="35"/>
        <end position="300"/>
    </location>
</feature>
<feature type="region of interest" description="Disordered" evidence="9">
    <location>
        <begin position="244"/>
        <end position="300"/>
    </location>
</feature>
<dbReference type="GeneID" id="24106914"/>
<dbReference type="AlphaFoldDB" id="R9NYX9"/>
<dbReference type="STRING" id="1305764.R9NYX9"/>
<dbReference type="EC" id="3.2.1.4" evidence="3"/>
<keyword evidence="7" id="KW-0326">Glycosidase</keyword>
<evidence type="ECO:0000256" key="7">
    <source>
        <dbReference type="ARBA" id="ARBA00023295"/>
    </source>
</evidence>
<evidence type="ECO:0000313" key="13">
    <source>
        <dbReference type="Proteomes" id="UP000014071"/>
    </source>
</evidence>
<comment type="similarity">
    <text evidence="2">Belongs to the glycosyl hydrolase 45 (cellulase K) family.</text>
</comment>
<keyword evidence="13" id="KW-1185">Reference proteome</keyword>
<dbReference type="EMBL" id="DF238782">
    <property type="protein sequence ID" value="GAC94048.1"/>
    <property type="molecule type" value="Genomic_DNA"/>
</dbReference>
<dbReference type="Gene3D" id="2.40.40.10">
    <property type="entry name" value="RlpA-like domain"/>
    <property type="match status" value="1"/>
</dbReference>